<dbReference type="EMBL" id="UYSU01034986">
    <property type="protein sequence ID" value="VDL95401.1"/>
    <property type="molecule type" value="Genomic_DNA"/>
</dbReference>
<name>A0A3P7E896_SCHSO</name>
<dbReference type="PANTHER" id="PTHR23048:SF0">
    <property type="entry name" value="CALMODULIN LIKE 3"/>
    <property type="match status" value="1"/>
</dbReference>
<reference evidence="3 4" key="1">
    <citation type="submission" date="2018-11" db="EMBL/GenBank/DDBJ databases">
        <authorList>
            <consortium name="Pathogen Informatics"/>
        </authorList>
    </citation>
    <scope>NUCLEOTIDE SEQUENCE [LARGE SCALE GENOMIC DNA]</scope>
    <source>
        <strain evidence="3 4">NST_G2</strain>
    </source>
</reference>
<dbReference type="InterPro" id="IPR050230">
    <property type="entry name" value="CALM/Myosin/TropC-like"/>
</dbReference>
<keyword evidence="1" id="KW-0677">Repeat</keyword>
<protein>
    <recommendedName>
        <fullName evidence="2">EF-hand domain-containing protein</fullName>
    </recommendedName>
</protein>
<dbReference type="Gene3D" id="1.10.238.10">
    <property type="entry name" value="EF-hand"/>
    <property type="match status" value="1"/>
</dbReference>
<evidence type="ECO:0000313" key="3">
    <source>
        <dbReference type="EMBL" id="VDL95401.1"/>
    </source>
</evidence>
<gene>
    <name evidence="3" type="ORF">SSLN_LOCUS9016</name>
</gene>
<organism evidence="3 4">
    <name type="scientific">Schistocephalus solidus</name>
    <name type="common">Tapeworm</name>
    <dbReference type="NCBI Taxonomy" id="70667"/>
    <lineage>
        <taxon>Eukaryota</taxon>
        <taxon>Metazoa</taxon>
        <taxon>Spiralia</taxon>
        <taxon>Lophotrochozoa</taxon>
        <taxon>Platyhelminthes</taxon>
        <taxon>Cestoda</taxon>
        <taxon>Eucestoda</taxon>
        <taxon>Diphyllobothriidea</taxon>
        <taxon>Diphyllobothriidae</taxon>
        <taxon>Schistocephalus</taxon>
    </lineage>
</organism>
<dbReference type="STRING" id="70667.A0A3P7E896"/>
<dbReference type="PANTHER" id="PTHR23048">
    <property type="entry name" value="MYOSIN LIGHT CHAIN 1, 3"/>
    <property type="match status" value="1"/>
</dbReference>
<dbReference type="Proteomes" id="UP000275846">
    <property type="component" value="Unassembled WGS sequence"/>
</dbReference>
<dbReference type="SUPFAM" id="SSF47473">
    <property type="entry name" value="EF-hand"/>
    <property type="match status" value="1"/>
</dbReference>
<evidence type="ECO:0000313" key="4">
    <source>
        <dbReference type="Proteomes" id="UP000275846"/>
    </source>
</evidence>
<accession>A0A3P7E896</accession>
<dbReference type="PROSITE" id="PS50222">
    <property type="entry name" value="EF_HAND_2"/>
    <property type="match status" value="1"/>
</dbReference>
<proteinExistence type="predicted"/>
<dbReference type="AlphaFoldDB" id="A0A3P7E896"/>
<dbReference type="OrthoDB" id="26525at2759"/>
<evidence type="ECO:0000259" key="2">
    <source>
        <dbReference type="PROSITE" id="PS50222"/>
    </source>
</evidence>
<dbReference type="InterPro" id="IPR002048">
    <property type="entry name" value="EF_hand_dom"/>
</dbReference>
<dbReference type="InterPro" id="IPR011992">
    <property type="entry name" value="EF-hand-dom_pair"/>
</dbReference>
<evidence type="ECO:0000256" key="1">
    <source>
        <dbReference type="ARBA" id="ARBA00022737"/>
    </source>
</evidence>
<sequence>MMREVDTENNILVNGVSFDQFCQIATKKEKDIYTHEDIIEAFQTFDTKSTGFLSKDILTEALCGYGEKLSTDEFEAMIKIGGLDADGKRQQKTEVPTKGGYASSEVFDDEQQVRELMEDPPEGELAFELNEAAEVSRLLL</sequence>
<feature type="domain" description="EF-hand" evidence="2">
    <location>
        <begin position="33"/>
        <end position="68"/>
    </location>
</feature>
<dbReference type="GO" id="GO:0016460">
    <property type="term" value="C:myosin II complex"/>
    <property type="evidence" value="ECO:0007669"/>
    <property type="project" value="TreeGrafter"/>
</dbReference>
<dbReference type="FunFam" id="1.10.238.10:FF:000178">
    <property type="entry name" value="Calmodulin-2 A"/>
    <property type="match status" value="1"/>
</dbReference>
<keyword evidence="4" id="KW-1185">Reference proteome</keyword>
<dbReference type="GO" id="GO:0005509">
    <property type="term" value="F:calcium ion binding"/>
    <property type="evidence" value="ECO:0007669"/>
    <property type="project" value="InterPro"/>
</dbReference>